<proteinExistence type="predicted"/>
<comment type="caution">
    <text evidence="2">The sequence shown here is derived from an EMBL/GenBank/DDBJ whole genome shotgun (WGS) entry which is preliminary data.</text>
</comment>
<accession>A0ABQ9CVL9</accession>
<evidence type="ECO:0000256" key="1">
    <source>
        <dbReference type="SAM" id="MobiDB-lite"/>
    </source>
</evidence>
<dbReference type="Proteomes" id="UP001145742">
    <property type="component" value="Unassembled WGS sequence"/>
</dbReference>
<feature type="region of interest" description="Disordered" evidence="1">
    <location>
        <begin position="84"/>
        <end position="126"/>
    </location>
</feature>
<keyword evidence="3" id="KW-1185">Reference proteome</keyword>
<reference evidence="2" key="1">
    <citation type="submission" date="2019-10" db="EMBL/GenBank/DDBJ databases">
        <authorList>
            <person name="Soares A.E.R."/>
            <person name="Aleixo A."/>
            <person name="Schneider P."/>
            <person name="Miyaki C.Y."/>
            <person name="Schneider M.P."/>
            <person name="Mello C."/>
            <person name="Vasconcelos A.T.R."/>
        </authorList>
    </citation>
    <scope>NUCLEOTIDE SEQUENCE</scope>
    <source>
        <tissue evidence="2">Muscle</tissue>
    </source>
</reference>
<evidence type="ECO:0000313" key="2">
    <source>
        <dbReference type="EMBL" id="KAJ7410093.1"/>
    </source>
</evidence>
<name>A0ABQ9CVL9_9PASS</name>
<feature type="compositionally biased region" description="Polar residues" evidence="1">
    <location>
        <begin position="84"/>
        <end position="99"/>
    </location>
</feature>
<dbReference type="EMBL" id="WHWB01034428">
    <property type="protein sequence ID" value="KAJ7410093.1"/>
    <property type="molecule type" value="Genomic_DNA"/>
</dbReference>
<protein>
    <submittedName>
        <fullName evidence="2">Uncharacterized protein</fullName>
    </submittedName>
</protein>
<evidence type="ECO:0000313" key="3">
    <source>
        <dbReference type="Proteomes" id="UP001145742"/>
    </source>
</evidence>
<organism evidence="2 3">
    <name type="scientific">Willisornis vidua</name>
    <name type="common">Xingu scale-backed antbird</name>
    <dbReference type="NCBI Taxonomy" id="1566151"/>
    <lineage>
        <taxon>Eukaryota</taxon>
        <taxon>Metazoa</taxon>
        <taxon>Chordata</taxon>
        <taxon>Craniata</taxon>
        <taxon>Vertebrata</taxon>
        <taxon>Euteleostomi</taxon>
        <taxon>Archelosauria</taxon>
        <taxon>Archosauria</taxon>
        <taxon>Dinosauria</taxon>
        <taxon>Saurischia</taxon>
        <taxon>Theropoda</taxon>
        <taxon>Coelurosauria</taxon>
        <taxon>Aves</taxon>
        <taxon>Neognathae</taxon>
        <taxon>Neoaves</taxon>
        <taxon>Telluraves</taxon>
        <taxon>Australaves</taxon>
        <taxon>Passeriformes</taxon>
        <taxon>Thamnophilidae</taxon>
        <taxon>Willisornis</taxon>
    </lineage>
</organism>
<sequence length="465" mass="51427">MGSTSMGFVNFHVPSPEEYILKIFKATFSNYETVSTDQTMPVAMSLSCSIDNSREFLISCNSNATVPDKSWNFKSFTLEHETLQQTKGAGQQAQPATPTTHREEAQESTGKLPRQANSLQRQVKGTVASDQAVRAYTAPSGSPGLFSYSHIAKTQRSFIQGRNKFSDPMERLLSDQPNARGKCSNRFYSSPVTGQAEALTGSFEMLTAFSKGPSVTPFSDAFYLMAIARGFQTPPNDGQESCLESLNSVKSVTEECIQYQGTTVIEPHWSRHTILEEIQTFLFTNSLIPPPLRTLILIGDAGNSRHNKGIGMEVSIAPHFIIILFTEKELQVVNWKLLRLLKDKNKNGTILFLPRLTSTVSFLNMRFSIRALCSDQAAAVSPCEQHENAIVLGKVAVLEGKMQNGKMDLLKGLKMSSDPGFNMQQNLGKSNYEHLKGTGAEWCSVVFRGPSAMTPQPYSPYEQFL</sequence>
<gene>
    <name evidence="2" type="ORF">WISP_110553</name>
</gene>